<dbReference type="InterPro" id="IPR058240">
    <property type="entry name" value="rSAM_sf"/>
</dbReference>
<feature type="domain" description="Radical SAM core" evidence="7">
    <location>
        <begin position="78"/>
        <end position="299"/>
    </location>
</feature>
<proteinExistence type="predicted"/>
<keyword evidence="3 6" id="KW-0479">Metal-binding</keyword>
<dbReference type="CDD" id="cd01335">
    <property type="entry name" value="Radical_SAM"/>
    <property type="match status" value="1"/>
</dbReference>
<organism evidence="8 9">
    <name type="scientific">Actinotalea fermentans</name>
    <dbReference type="NCBI Taxonomy" id="43671"/>
    <lineage>
        <taxon>Bacteria</taxon>
        <taxon>Bacillati</taxon>
        <taxon>Actinomycetota</taxon>
        <taxon>Actinomycetes</taxon>
        <taxon>Micrococcales</taxon>
        <taxon>Cellulomonadaceae</taxon>
        <taxon>Actinotalea</taxon>
    </lineage>
</organism>
<dbReference type="PROSITE" id="PS51918">
    <property type="entry name" value="RADICAL_SAM"/>
    <property type="match status" value="1"/>
</dbReference>
<sequence>MAADGAATWPDAPTARWWTALPDGRLQCDLCPRHCRLHPGQRGFCFVRARDGDRLVLTTYGRSSGFAIDPVEKKPLAHFHPGTAVLSFGTAGCNLGCRFCQNWDISKSREWDTLAAVAAPDAIARSAQAAGCDAVAFTYNDPVIFAEYAIDTAQACHELGLHAIAVTAGYVSPAARAELFASMDAANIDLKAFTEDFYWKLTGAHLRDVLDTIVWVREHAGTWLELTTLLIPGHNDSRAEVERMCRWILAELGPDVPLHLSAFHPDFRMLDVPPTPPAALRDARATALDVGLHFVYTGNVHDPSGETTACPACGQVLVERDWYDVLAYRITPDGRCPGCGAVVPGRFGSGVGHWGRRSLRVQIA</sequence>
<evidence type="ECO:0000313" key="9">
    <source>
        <dbReference type="Proteomes" id="UP000321484"/>
    </source>
</evidence>
<gene>
    <name evidence="8" type="ORF">AFE02nite_19400</name>
</gene>
<keyword evidence="5 6" id="KW-0411">Iron-sulfur</keyword>
<dbReference type="InterPro" id="IPR027596">
    <property type="entry name" value="AmmeMemoSam_rS"/>
</dbReference>
<comment type="cofactor">
    <cofactor evidence="6">
        <name>[4Fe-4S] cluster</name>
        <dbReference type="ChEBI" id="CHEBI:49883"/>
    </cofactor>
    <text evidence="6">Binds 1 [4Fe-4S] cluster. The cluster is coordinated with 3 cysteines and an exchangeable S-adenosyl-L-methionine.</text>
</comment>
<evidence type="ECO:0000256" key="5">
    <source>
        <dbReference type="ARBA" id="ARBA00023014"/>
    </source>
</evidence>
<evidence type="ECO:0000259" key="7">
    <source>
        <dbReference type="PROSITE" id="PS51918"/>
    </source>
</evidence>
<name>A0A511YYJ8_9CELL</name>
<evidence type="ECO:0000256" key="1">
    <source>
        <dbReference type="ARBA" id="ARBA00022485"/>
    </source>
</evidence>
<protein>
    <submittedName>
        <fullName evidence="8">AmmeMemoRadiSam system radical SAM enzyme</fullName>
    </submittedName>
</protein>
<dbReference type="Pfam" id="PF04055">
    <property type="entry name" value="Radical_SAM"/>
    <property type="match status" value="1"/>
</dbReference>
<dbReference type="SFLD" id="SFLDG01101">
    <property type="entry name" value="Uncharacterised_Radical_SAM_Su"/>
    <property type="match status" value="1"/>
</dbReference>
<feature type="binding site" evidence="6">
    <location>
        <position position="93"/>
    </location>
    <ligand>
        <name>[4Fe-4S] cluster</name>
        <dbReference type="ChEBI" id="CHEBI:49883"/>
        <note>4Fe-4S-S-AdoMet</note>
    </ligand>
</feature>
<dbReference type="NCBIfam" id="TIGR04337">
    <property type="entry name" value="AmmeMemoSam_rS"/>
    <property type="match status" value="1"/>
</dbReference>
<dbReference type="OrthoDB" id="9778883at2"/>
<keyword evidence="4 6" id="KW-0408">Iron</keyword>
<reference evidence="8 9" key="1">
    <citation type="submission" date="2019-07" db="EMBL/GenBank/DDBJ databases">
        <title>Whole genome shotgun sequence of Actinotalea fermentans NBRC 105374.</title>
        <authorList>
            <person name="Hosoyama A."/>
            <person name="Uohara A."/>
            <person name="Ohji S."/>
            <person name="Ichikawa N."/>
        </authorList>
    </citation>
    <scope>NUCLEOTIDE SEQUENCE [LARGE SCALE GENOMIC DNA]</scope>
    <source>
        <strain evidence="8 9">NBRC 105374</strain>
    </source>
</reference>
<dbReference type="GO" id="GO:0051539">
    <property type="term" value="F:4 iron, 4 sulfur cluster binding"/>
    <property type="evidence" value="ECO:0007669"/>
    <property type="project" value="UniProtKB-KW"/>
</dbReference>
<dbReference type="InterPro" id="IPR006638">
    <property type="entry name" value="Elp3/MiaA/NifB-like_rSAM"/>
</dbReference>
<dbReference type="InterPro" id="IPR007197">
    <property type="entry name" value="rSAM"/>
</dbReference>
<dbReference type="Proteomes" id="UP000321484">
    <property type="component" value="Unassembled WGS sequence"/>
</dbReference>
<dbReference type="GO" id="GO:0003824">
    <property type="term" value="F:catalytic activity"/>
    <property type="evidence" value="ECO:0007669"/>
    <property type="project" value="InterPro"/>
</dbReference>
<dbReference type="GO" id="GO:0046872">
    <property type="term" value="F:metal ion binding"/>
    <property type="evidence" value="ECO:0007669"/>
    <property type="project" value="UniProtKB-KW"/>
</dbReference>
<evidence type="ECO:0000256" key="2">
    <source>
        <dbReference type="ARBA" id="ARBA00022691"/>
    </source>
</evidence>
<dbReference type="Gene3D" id="3.20.20.70">
    <property type="entry name" value="Aldolase class I"/>
    <property type="match status" value="1"/>
</dbReference>
<dbReference type="InterPro" id="IPR013785">
    <property type="entry name" value="Aldolase_TIM"/>
</dbReference>
<dbReference type="InterPro" id="IPR016431">
    <property type="entry name" value="Pyrv-formate_lyase-activ_prd"/>
</dbReference>
<evidence type="ECO:0000256" key="4">
    <source>
        <dbReference type="ARBA" id="ARBA00023004"/>
    </source>
</evidence>
<evidence type="ECO:0000256" key="3">
    <source>
        <dbReference type="ARBA" id="ARBA00022723"/>
    </source>
</evidence>
<evidence type="ECO:0000256" key="6">
    <source>
        <dbReference type="PIRSR" id="PIRSR004869-50"/>
    </source>
</evidence>
<keyword evidence="1" id="KW-0004">4Fe-4S</keyword>
<accession>A0A511YYJ8</accession>
<keyword evidence="2 6" id="KW-0949">S-adenosyl-L-methionine</keyword>
<feature type="binding site" evidence="6">
    <location>
        <position position="100"/>
    </location>
    <ligand>
        <name>[4Fe-4S] cluster</name>
        <dbReference type="ChEBI" id="CHEBI:49883"/>
        <note>4Fe-4S-S-AdoMet</note>
    </ligand>
</feature>
<dbReference type="SFLD" id="SFLDS00029">
    <property type="entry name" value="Radical_SAM"/>
    <property type="match status" value="1"/>
</dbReference>
<dbReference type="PANTHER" id="PTHR30352">
    <property type="entry name" value="PYRUVATE FORMATE-LYASE-ACTIVATING ENZYME"/>
    <property type="match status" value="1"/>
</dbReference>
<evidence type="ECO:0000313" key="8">
    <source>
        <dbReference type="EMBL" id="GEN80206.1"/>
    </source>
</evidence>
<dbReference type="AlphaFoldDB" id="A0A511YYJ8"/>
<feature type="binding site" evidence="6">
    <location>
        <position position="97"/>
    </location>
    <ligand>
        <name>[4Fe-4S] cluster</name>
        <dbReference type="ChEBI" id="CHEBI:49883"/>
        <note>4Fe-4S-S-AdoMet</note>
    </ligand>
</feature>
<dbReference type="PIRSF" id="PIRSF004869">
    <property type="entry name" value="PflX_prd"/>
    <property type="match status" value="1"/>
</dbReference>
<dbReference type="RefSeq" id="WP_034243156.1">
    <property type="nucleotide sequence ID" value="NZ_BJYK01000005.1"/>
</dbReference>
<dbReference type="EMBL" id="BJYK01000005">
    <property type="protein sequence ID" value="GEN80206.1"/>
    <property type="molecule type" value="Genomic_DNA"/>
</dbReference>
<keyword evidence="9" id="KW-1185">Reference proteome</keyword>
<dbReference type="SUPFAM" id="SSF102114">
    <property type="entry name" value="Radical SAM enzymes"/>
    <property type="match status" value="1"/>
</dbReference>
<dbReference type="InterPro" id="IPR034457">
    <property type="entry name" value="Organic_radical-activating"/>
</dbReference>
<dbReference type="PANTHER" id="PTHR30352:SF5">
    <property type="entry name" value="PYRUVATE FORMATE-LYASE 1-ACTIVATING ENZYME"/>
    <property type="match status" value="1"/>
</dbReference>
<dbReference type="SMART" id="SM00729">
    <property type="entry name" value="Elp3"/>
    <property type="match status" value="1"/>
</dbReference>
<comment type="caution">
    <text evidence="8">The sequence shown here is derived from an EMBL/GenBank/DDBJ whole genome shotgun (WGS) entry which is preliminary data.</text>
</comment>